<keyword evidence="5" id="KW-0249">Electron transport</keyword>
<evidence type="ECO:0000256" key="3">
    <source>
        <dbReference type="ARBA" id="ARBA00022448"/>
    </source>
</evidence>
<dbReference type="SUPFAM" id="SSF49503">
    <property type="entry name" value="Cupredoxins"/>
    <property type="match status" value="2"/>
</dbReference>
<evidence type="ECO:0000256" key="5">
    <source>
        <dbReference type="ARBA" id="ARBA00022982"/>
    </source>
</evidence>
<dbReference type="RefSeq" id="WP_196817921.1">
    <property type="nucleotide sequence ID" value="NZ_CP012850.1"/>
</dbReference>
<dbReference type="PANTHER" id="PTHR22888:SF9">
    <property type="entry name" value="CYTOCHROME C OXIDASE SUBUNIT 2"/>
    <property type="match status" value="1"/>
</dbReference>
<evidence type="ECO:0000256" key="2">
    <source>
        <dbReference type="ARBA" id="ARBA00007866"/>
    </source>
</evidence>
<dbReference type="PANTHER" id="PTHR22888">
    <property type="entry name" value="CYTOCHROME C OXIDASE, SUBUNIT II"/>
    <property type="match status" value="1"/>
</dbReference>
<comment type="similarity">
    <text evidence="2">Belongs to the cytochrome c oxidase subunit 2 family.</text>
</comment>
<organism evidence="10 11">
    <name type="scientific">Candidatus Nitrosocosmicus oleophilus</name>
    <dbReference type="NCBI Taxonomy" id="1353260"/>
    <lineage>
        <taxon>Archaea</taxon>
        <taxon>Nitrososphaerota</taxon>
        <taxon>Nitrososphaeria</taxon>
        <taxon>Nitrososphaerales</taxon>
        <taxon>Nitrososphaeraceae</taxon>
        <taxon>Candidatus Nitrosocosmicus</taxon>
    </lineage>
</organism>
<dbReference type="GeneID" id="60421333"/>
<dbReference type="InterPro" id="IPR001505">
    <property type="entry name" value="Copper_CuA"/>
</dbReference>
<dbReference type="InterPro" id="IPR002429">
    <property type="entry name" value="CcO_II-like_C"/>
</dbReference>
<dbReference type="Gene3D" id="2.60.40.420">
    <property type="entry name" value="Cupredoxins - blue copper proteins"/>
    <property type="match status" value="2"/>
</dbReference>
<proteinExistence type="inferred from homology"/>
<evidence type="ECO:0000256" key="8">
    <source>
        <dbReference type="SAM" id="MobiDB-lite"/>
    </source>
</evidence>
<dbReference type="GO" id="GO:0005507">
    <property type="term" value="F:copper ion binding"/>
    <property type="evidence" value="ECO:0007669"/>
    <property type="project" value="InterPro"/>
</dbReference>
<dbReference type="GO" id="GO:0042773">
    <property type="term" value="P:ATP synthesis coupled electron transport"/>
    <property type="evidence" value="ECO:0007669"/>
    <property type="project" value="TreeGrafter"/>
</dbReference>
<keyword evidence="3" id="KW-0813">Transport</keyword>
<keyword evidence="11" id="KW-1185">Reference proteome</keyword>
<keyword evidence="4" id="KW-0479">Metal-binding</keyword>
<dbReference type="PROSITE" id="PS50857">
    <property type="entry name" value="COX2_CUA"/>
    <property type="match status" value="1"/>
</dbReference>
<dbReference type="GO" id="GO:0004129">
    <property type="term" value="F:cytochrome-c oxidase activity"/>
    <property type="evidence" value="ECO:0007669"/>
    <property type="project" value="InterPro"/>
</dbReference>
<keyword evidence="6" id="KW-0186">Copper</keyword>
<dbReference type="InterPro" id="IPR028096">
    <property type="entry name" value="EfeO_Cupredoxin"/>
</dbReference>
<dbReference type="GO" id="GO:0016020">
    <property type="term" value="C:membrane"/>
    <property type="evidence" value="ECO:0007669"/>
    <property type="project" value="UniProtKB-SubCell"/>
</dbReference>
<dbReference type="Pfam" id="PF00116">
    <property type="entry name" value="COX2"/>
    <property type="match status" value="1"/>
</dbReference>
<reference evidence="11" key="1">
    <citation type="submission" date="2015-10" db="EMBL/GenBank/DDBJ databases">
        <title>Niche specialization of a soil ammonia-oxidizing archaeon, Candidatus Nitrosocosmicus oleophilus.</title>
        <authorList>
            <person name="Jung M.-Y."/>
            <person name="Rhee S.-K."/>
        </authorList>
    </citation>
    <scope>NUCLEOTIDE SEQUENCE [LARGE SCALE GENOMIC DNA]</scope>
    <source>
        <strain evidence="11">MY3</strain>
    </source>
</reference>
<dbReference type="KEGG" id="taa:NMY3_01257"/>
<sequence length="317" mass="33252">MGHSTPEWVYIGAVTAILIWVGAESWNIEHTLEYAPPNSETVRVVGQQWFWSFEHADGTQEINELHVKEGIPYRFEIVSNDVVHSFSVPDFAMLMDAVPGRVNTMWNVFDEPGEYLIECREYCGMLHQDMRARLFVEPNTDNATAVTSGSEPTISQGTGTATVIAPGGSEVGTTGSGTMRVVEPGNMTQTAANDSTAANNATSGNGTSSGNASSTAAASGPTLSIPAGASTAGNPAYAPDTLTVKKGDVITVSNDDTAPHTVTNGASPGDADAGKLFDTSIIMPAATAQIDTATVEAGDHPFHCTVHPFMTGTLTVQ</sequence>
<dbReference type="OrthoDB" id="3372at2157"/>
<evidence type="ECO:0000313" key="10">
    <source>
        <dbReference type="EMBL" id="ALI35461.1"/>
    </source>
</evidence>
<dbReference type="Proteomes" id="UP000058925">
    <property type="component" value="Chromosome"/>
</dbReference>
<evidence type="ECO:0000313" key="11">
    <source>
        <dbReference type="Proteomes" id="UP000058925"/>
    </source>
</evidence>
<protein>
    <submittedName>
        <fullName evidence="10">Alternative cytochrome c oxidase subunit 2</fullName>
    </submittedName>
</protein>
<accession>A0A654LYW2</accession>
<evidence type="ECO:0000256" key="6">
    <source>
        <dbReference type="ARBA" id="ARBA00023008"/>
    </source>
</evidence>
<gene>
    <name evidence="10" type="primary">coxM</name>
    <name evidence="10" type="ORF">NMY3_01257</name>
</gene>
<dbReference type="PROSITE" id="PS00078">
    <property type="entry name" value="COX2"/>
    <property type="match status" value="1"/>
</dbReference>
<feature type="domain" description="Cytochrome oxidase subunit II copper A binding" evidence="9">
    <location>
        <begin position="37"/>
        <end position="148"/>
    </location>
</feature>
<feature type="region of interest" description="Disordered" evidence="8">
    <location>
        <begin position="190"/>
        <end position="219"/>
    </location>
</feature>
<dbReference type="EMBL" id="CP012850">
    <property type="protein sequence ID" value="ALI35461.1"/>
    <property type="molecule type" value="Genomic_DNA"/>
</dbReference>
<comment type="subcellular location">
    <subcellularLocation>
        <location evidence="1">Membrane</location>
    </subcellularLocation>
</comment>
<dbReference type="Pfam" id="PF13473">
    <property type="entry name" value="Cupredoxin_1"/>
    <property type="match status" value="1"/>
</dbReference>
<evidence type="ECO:0000256" key="1">
    <source>
        <dbReference type="ARBA" id="ARBA00004370"/>
    </source>
</evidence>
<evidence type="ECO:0000256" key="4">
    <source>
        <dbReference type="ARBA" id="ARBA00022723"/>
    </source>
</evidence>
<dbReference type="AlphaFoldDB" id="A0A654LYW2"/>
<name>A0A654LYW2_9ARCH</name>
<keyword evidence="7" id="KW-0472">Membrane</keyword>
<evidence type="ECO:0000256" key="7">
    <source>
        <dbReference type="ARBA" id="ARBA00023136"/>
    </source>
</evidence>
<dbReference type="InterPro" id="IPR008972">
    <property type="entry name" value="Cupredoxin"/>
</dbReference>
<dbReference type="InterPro" id="IPR045187">
    <property type="entry name" value="CcO_II"/>
</dbReference>
<evidence type="ECO:0000259" key="9">
    <source>
        <dbReference type="PROSITE" id="PS50857"/>
    </source>
</evidence>